<accession>A0ABQ5IKR2</accession>
<protein>
    <submittedName>
        <fullName evidence="2">Uncharacterized protein</fullName>
    </submittedName>
</protein>
<name>A0ABQ5IKR2_9ASTR</name>
<evidence type="ECO:0000313" key="3">
    <source>
        <dbReference type="Proteomes" id="UP001151760"/>
    </source>
</evidence>
<reference evidence="2" key="2">
    <citation type="submission" date="2022-01" db="EMBL/GenBank/DDBJ databases">
        <authorList>
            <person name="Yamashiro T."/>
            <person name="Shiraishi A."/>
            <person name="Satake H."/>
            <person name="Nakayama K."/>
        </authorList>
    </citation>
    <scope>NUCLEOTIDE SEQUENCE</scope>
</reference>
<comment type="caution">
    <text evidence="2">The sequence shown here is derived from an EMBL/GenBank/DDBJ whole genome shotgun (WGS) entry which is preliminary data.</text>
</comment>
<feature type="non-terminal residue" evidence="2">
    <location>
        <position position="40"/>
    </location>
</feature>
<proteinExistence type="predicted"/>
<reference evidence="2" key="1">
    <citation type="journal article" date="2022" name="Int. J. Mol. Sci.">
        <title>Draft Genome of Tanacetum Coccineum: Genomic Comparison of Closely Related Tanacetum-Family Plants.</title>
        <authorList>
            <person name="Yamashiro T."/>
            <person name="Shiraishi A."/>
            <person name="Nakayama K."/>
            <person name="Satake H."/>
        </authorList>
    </citation>
    <scope>NUCLEOTIDE SEQUENCE</scope>
</reference>
<keyword evidence="1" id="KW-0175">Coiled coil</keyword>
<keyword evidence="3" id="KW-1185">Reference proteome</keyword>
<dbReference type="EMBL" id="BQNB010020854">
    <property type="protein sequence ID" value="GJU00351.1"/>
    <property type="molecule type" value="Genomic_DNA"/>
</dbReference>
<gene>
    <name evidence="2" type="ORF">Tco_1110689</name>
</gene>
<evidence type="ECO:0000256" key="1">
    <source>
        <dbReference type="SAM" id="Coils"/>
    </source>
</evidence>
<feature type="coiled-coil region" evidence="1">
    <location>
        <begin position="2"/>
        <end position="36"/>
    </location>
</feature>
<sequence>MIVAIGQQRANMLERIRELERDNRRLRDMMDVASQRVSRS</sequence>
<organism evidence="2 3">
    <name type="scientific">Tanacetum coccineum</name>
    <dbReference type="NCBI Taxonomy" id="301880"/>
    <lineage>
        <taxon>Eukaryota</taxon>
        <taxon>Viridiplantae</taxon>
        <taxon>Streptophyta</taxon>
        <taxon>Embryophyta</taxon>
        <taxon>Tracheophyta</taxon>
        <taxon>Spermatophyta</taxon>
        <taxon>Magnoliopsida</taxon>
        <taxon>eudicotyledons</taxon>
        <taxon>Gunneridae</taxon>
        <taxon>Pentapetalae</taxon>
        <taxon>asterids</taxon>
        <taxon>campanulids</taxon>
        <taxon>Asterales</taxon>
        <taxon>Asteraceae</taxon>
        <taxon>Asteroideae</taxon>
        <taxon>Anthemideae</taxon>
        <taxon>Anthemidinae</taxon>
        <taxon>Tanacetum</taxon>
    </lineage>
</organism>
<evidence type="ECO:0000313" key="2">
    <source>
        <dbReference type="EMBL" id="GJU00351.1"/>
    </source>
</evidence>
<dbReference type="Proteomes" id="UP001151760">
    <property type="component" value="Unassembled WGS sequence"/>
</dbReference>